<dbReference type="Gene3D" id="1.10.443.10">
    <property type="entry name" value="Intergrase catalytic core"/>
    <property type="match status" value="1"/>
</dbReference>
<gene>
    <name evidence="5" type="ORF">C8E02_1175</name>
</gene>
<dbReference type="CDD" id="cd00796">
    <property type="entry name" value="INT_Rci_Hp1_C"/>
    <property type="match status" value="1"/>
</dbReference>
<dbReference type="EMBL" id="RBID01000011">
    <property type="protein sequence ID" value="RKQ61401.1"/>
    <property type="molecule type" value="Genomic_DNA"/>
</dbReference>
<dbReference type="Proteomes" id="UP000279384">
    <property type="component" value="Unassembled WGS sequence"/>
</dbReference>
<protein>
    <submittedName>
        <fullName evidence="5">Site-specific recombinase XerD</fullName>
    </submittedName>
</protein>
<feature type="domain" description="Tyr recombinase" evidence="4">
    <location>
        <begin position="159"/>
        <end position="332"/>
    </location>
</feature>
<dbReference type="InterPro" id="IPR002104">
    <property type="entry name" value="Integrase_catalytic"/>
</dbReference>
<evidence type="ECO:0000256" key="2">
    <source>
        <dbReference type="ARBA" id="ARBA00023125"/>
    </source>
</evidence>
<sequence>MATYEKRGDAWRVKIRKGGVSLSESGFRTKREAKAWAVKKEAEISAQAAGLIPDKTFGELLARYAEEVSPRKRGERAEQMRIALYQREFPVLMAVKLASLSNHHFSDWRDQRLKMVSAASVRREWALLQHALNIAVKEWGWIKSSPLDSLTKPAAAKARTRRPTDLESEAILLATGYHHEMPPFLMTARVGAAWLFAIETGMRASEICGLTRESIDFDRRLAHLAMTKNGHARDVPLSVEAVRLLRQVMEAVPDGPVFGLRPSLLDSLFRKAKAQALIEDLHFHDSRREALTRLAKKVDVMTLAKISGHRDLRILQNTYYAPDMADVVALLD</sequence>
<dbReference type="InterPro" id="IPR010998">
    <property type="entry name" value="Integrase_recombinase_N"/>
</dbReference>
<keyword evidence="2" id="KW-0238">DNA-binding</keyword>
<keyword evidence="3" id="KW-0233">DNA recombination</keyword>
<proteinExistence type="predicted"/>
<dbReference type="RefSeq" id="WP_120809989.1">
    <property type="nucleotide sequence ID" value="NZ_RBID01000011.1"/>
</dbReference>
<organism evidence="5 6">
    <name type="scientific">Vogesella indigofera</name>
    <name type="common">Pseudomonas indigofera</name>
    <dbReference type="NCBI Taxonomy" id="45465"/>
    <lineage>
        <taxon>Bacteria</taxon>
        <taxon>Pseudomonadati</taxon>
        <taxon>Pseudomonadota</taxon>
        <taxon>Betaproteobacteria</taxon>
        <taxon>Neisseriales</taxon>
        <taxon>Chromobacteriaceae</taxon>
        <taxon>Vogesella</taxon>
    </lineage>
</organism>
<dbReference type="AlphaFoldDB" id="A0A495BKH9"/>
<dbReference type="Gene3D" id="1.10.150.130">
    <property type="match status" value="1"/>
</dbReference>
<evidence type="ECO:0000313" key="5">
    <source>
        <dbReference type="EMBL" id="RKQ61401.1"/>
    </source>
</evidence>
<keyword evidence="1" id="KW-0229">DNA integration</keyword>
<dbReference type="PROSITE" id="PS51898">
    <property type="entry name" value="TYR_RECOMBINASE"/>
    <property type="match status" value="1"/>
</dbReference>
<accession>A0A495BKH9</accession>
<evidence type="ECO:0000256" key="3">
    <source>
        <dbReference type="ARBA" id="ARBA00023172"/>
    </source>
</evidence>
<dbReference type="GO" id="GO:0015074">
    <property type="term" value="P:DNA integration"/>
    <property type="evidence" value="ECO:0007669"/>
    <property type="project" value="UniProtKB-KW"/>
</dbReference>
<evidence type="ECO:0000259" key="4">
    <source>
        <dbReference type="PROSITE" id="PS51898"/>
    </source>
</evidence>
<dbReference type="PANTHER" id="PTHR30349">
    <property type="entry name" value="PHAGE INTEGRASE-RELATED"/>
    <property type="match status" value="1"/>
</dbReference>
<comment type="caution">
    <text evidence="5">The sequence shown here is derived from an EMBL/GenBank/DDBJ whole genome shotgun (WGS) entry which is preliminary data.</text>
</comment>
<evidence type="ECO:0000313" key="6">
    <source>
        <dbReference type="Proteomes" id="UP000279384"/>
    </source>
</evidence>
<evidence type="ECO:0000256" key="1">
    <source>
        <dbReference type="ARBA" id="ARBA00022908"/>
    </source>
</evidence>
<reference evidence="5 6" key="1">
    <citation type="submission" date="2018-10" db="EMBL/GenBank/DDBJ databases">
        <title>Genomic Encyclopedia of Type Strains, Phase IV (KMG-IV): sequencing the most valuable type-strain genomes for metagenomic binning, comparative biology and taxonomic classification.</title>
        <authorList>
            <person name="Goeker M."/>
        </authorList>
    </citation>
    <scope>NUCLEOTIDE SEQUENCE [LARGE SCALE GENOMIC DNA]</scope>
    <source>
        <strain evidence="5 6">DSM 3303</strain>
    </source>
</reference>
<name>A0A495BKH9_VOGIN</name>
<dbReference type="PANTHER" id="PTHR30349:SF94">
    <property type="entry name" value="INTEGRASE_RECOMBINASE HI_1414-RELATED"/>
    <property type="match status" value="1"/>
</dbReference>
<dbReference type="Pfam" id="PF00589">
    <property type="entry name" value="Phage_integrase"/>
    <property type="match status" value="1"/>
</dbReference>
<dbReference type="GO" id="GO:0003677">
    <property type="term" value="F:DNA binding"/>
    <property type="evidence" value="ECO:0007669"/>
    <property type="project" value="UniProtKB-KW"/>
</dbReference>
<dbReference type="GO" id="GO:0006310">
    <property type="term" value="P:DNA recombination"/>
    <property type="evidence" value="ECO:0007669"/>
    <property type="project" value="UniProtKB-KW"/>
</dbReference>
<dbReference type="SUPFAM" id="SSF56349">
    <property type="entry name" value="DNA breaking-rejoining enzymes"/>
    <property type="match status" value="1"/>
</dbReference>
<dbReference type="InterPro" id="IPR050090">
    <property type="entry name" value="Tyrosine_recombinase_XerCD"/>
</dbReference>
<dbReference type="InterPro" id="IPR013762">
    <property type="entry name" value="Integrase-like_cat_sf"/>
</dbReference>
<dbReference type="InterPro" id="IPR011010">
    <property type="entry name" value="DNA_brk_join_enz"/>
</dbReference>